<name>A0A0A9GS45_ARUDO</name>
<reference evidence="1" key="1">
    <citation type="submission" date="2014-09" db="EMBL/GenBank/DDBJ databases">
        <authorList>
            <person name="Magalhaes I.L.F."/>
            <person name="Oliveira U."/>
            <person name="Santos F.R."/>
            <person name="Vidigal T.H.D.A."/>
            <person name="Brescovit A.D."/>
            <person name="Santos A.J."/>
        </authorList>
    </citation>
    <scope>NUCLEOTIDE SEQUENCE</scope>
    <source>
        <tissue evidence="1">Shoot tissue taken approximately 20 cm above the soil surface</tissue>
    </source>
</reference>
<proteinExistence type="predicted"/>
<evidence type="ECO:0000313" key="1">
    <source>
        <dbReference type="EMBL" id="JAE23508.1"/>
    </source>
</evidence>
<dbReference type="EMBL" id="GBRH01174388">
    <property type="protein sequence ID" value="JAE23508.1"/>
    <property type="molecule type" value="Transcribed_RNA"/>
</dbReference>
<dbReference type="AlphaFoldDB" id="A0A0A9GS45"/>
<reference evidence="1" key="2">
    <citation type="journal article" date="2015" name="Data Brief">
        <title>Shoot transcriptome of the giant reed, Arundo donax.</title>
        <authorList>
            <person name="Barrero R.A."/>
            <person name="Guerrero F.D."/>
            <person name="Moolhuijzen P."/>
            <person name="Goolsby J.A."/>
            <person name="Tidwell J."/>
            <person name="Bellgard S.E."/>
            <person name="Bellgard M.I."/>
        </authorList>
    </citation>
    <scope>NUCLEOTIDE SEQUENCE</scope>
    <source>
        <tissue evidence="1">Shoot tissue taken approximately 20 cm above the soil surface</tissue>
    </source>
</reference>
<protein>
    <submittedName>
        <fullName evidence="1">Uncharacterized protein</fullName>
    </submittedName>
</protein>
<sequence>MTEAKYFGSSHLHDESSWIDSECNGSLFFSKNPVVSYVTSPA</sequence>
<accession>A0A0A9GS45</accession>
<organism evidence="1">
    <name type="scientific">Arundo donax</name>
    <name type="common">Giant reed</name>
    <name type="synonym">Donax arundinaceus</name>
    <dbReference type="NCBI Taxonomy" id="35708"/>
    <lineage>
        <taxon>Eukaryota</taxon>
        <taxon>Viridiplantae</taxon>
        <taxon>Streptophyta</taxon>
        <taxon>Embryophyta</taxon>
        <taxon>Tracheophyta</taxon>
        <taxon>Spermatophyta</taxon>
        <taxon>Magnoliopsida</taxon>
        <taxon>Liliopsida</taxon>
        <taxon>Poales</taxon>
        <taxon>Poaceae</taxon>
        <taxon>PACMAD clade</taxon>
        <taxon>Arundinoideae</taxon>
        <taxon>Arundineae</taxon>
        <taxon>Arundo</taxon>
    </lineage>
</organism>